<comment type="similarity">
    <text evidence="2 5">Belongs to the carotenoid/retinoid oxidoreductase family.</text>
</comment>
<dbReference type="EMBL" id="SNYH01000007">
    <property type="protein sequence ID" value="TDQ21868.1"/>
    <property type="molecule type" value="Genomic_DNA"/>
</dbReference>
<evidence type="ECO:0000313" key="8">
    <source>
        <dbReference type="Proteomes" id="UP000295390"/>
    </source>
</evidence>
<dbReference type="Gene3D" id="3.50.50.60">
    <property type="entry name" value="FAD/NAD(P)-binding domain"/>
    <property type="match status" value="2"/>
</dbReference>
<protein>
    <submittedName>
        <fullName evidence="7">Phytoene desaturase</fullName>
    </submittedName>
</protein>
<dbReference type="PANTHER" id="PTHR43734:SF1">
    <property type="entry name" value="PHYTOENE DESATURASE"/>
    <property type="match status" value="1"/>
</dbReference>
<dbReference type="InterPro" id="IPR036188">
    <property type="entry name" value="FAD/NAD-bd_sf"/>
</dbReference>
<keyword evidence="3 5" id="KW-0125">Carotenoid biosynthesis</keyword>
<accession>A0A4R6TDD6</accession>
<keyword evidence="8" id="KW-1185">Reference proteome</keyword>
<evidence type="ECO:0000313" key="7">
    <source>
        <dbReference type="EMBL" id="TDQ21868.1"/>
    </source>
</evidence>
<dbReference type="GO" id="GO:0016117">
    <property type="term" value="P:carotenoid biosynthetic process"/>
    <property type="evidence" value="ECO:0007669"/>
    <property type="project" value="UniProtKB-KW"/>
</dbReference>
<evidence type="ECO:0000259" key="6">
    <source>
        <dbReference type="Pfam" id="PF01593"/>
    </source>
</evidence>
<comment type="pathway">
    <text evidence="1 5">Carotenoid biosynthesis.</text>
</comment>
<dbReference type="GO" id="GO:0016491">
    <property type="term" value="F:oxidoreductase activity"/>
    <property type="evidence" value="ECO:0007669"/>
    <property type="project" value="UniProtKB-KW"/>
</dbReference>
<dbReference type="AlphaFoldDB" id="A0A4R6TDD6"/>
<gene>
    <name evidence="7" type="ORF">DFQ07_2964</name>
</gene>
<feature type="domain" description="Amine oxidase" evidence="6">
    <location>
        <begin position="36"/>
        <end position="505"/>
    </location>
</feature>
<name>A0A4R6TDD6_9FLAO</name>
<organism evidence="7 8">
    <name type="scientific">Tenacibaculum caenipelagi</name>
    <dbReference type="NCBI Taxonomy" id="1325435"/>
    <lineage>
        <taxon>Bacteria</taxon>
        <taxon>Pseudomonadati</taxon>
        <taxon>Bacteroidota</taxon>
        <taxon>Flavobacteriia</taxon>
        <taxon>Flavobacteriales</taxon>
        <taxon>Flavobacteriaceae</taxon>
        <taxon>Tenacibaculum</taxon>
    </lineage>
</organism>
<dbReference type="NCBIfam" id="TIGR02734">
    <property type="entry name" value="crtI_fam"/>
    <property type="match status" value="1"/>
</dbReference>
<dbReference type="SUPFAM" id="SSF51905">
    <property type="entry name" value="FAD/NAD(P)-binding domain"/>
    <property type="match status" value="1"/>
</dbReference>
<proteinExistence type="inferred from homology"/>
<evidence type="ECO:0000256" key="1">
    <source>
        <dbReference type="ARBA" id="ARBA00004829"/>
    </source>
</evidence>
<reference evidence="7 8" key="1">
    <citation type="submission" date="2019-03" db="EMBL/GenBank/DDBJ databases">
        <title>Genomic Encyclopedia of Type Strains, Phase III (KMG-III): the genomes of soil and plant-associated and newly described type strains.</title>
        <authorList>
            <person name="Whitman W."/>
        </authorList>
    </citation>
    <scope>NUCLEOTIDE SEQUENCE [LARGE SCALE GENOMIC DNA]</scope>
    <source>
        <strain evidence="7 8">CECT 8283</strain>
    </source>
</reference>
<dbReference type="InterPro" id="IPR014105">
    <property type="entry name" value="Carotenoid/retinoid_OxRdtase"/>
</dbReference>
<sequence length="514" mass="58340">MTTNEKCFSFVVNLIIFIRKKLKKKVYIIGSGFSSLSASCYLAKAGYKVVVLEKNATIGGRARQLLRDGFTFDIGPTWYWMPDVFEKFFADFGKVPSDYYELERLSPAYEVYFGEKDSIIIPGALDEIYEVFEKEEKGSSKHLQSFLKSAKYNYDVSINDLVYKPGISPLELITPITMGKIFQFFSTIRHEVRKKIKSKKLIQILEFPVLFLGAKPSNTPAFYNFMNYADFGLGTWHPKGGMYKVIEAMTTLATSLGVEFQTNANVEEIIVNDKGEAIGVAVDGKLMESDVVLSGADYHHTETLLPKYLRQYSESYWDKKTFAPSSLLFYVGFDKKLKNVCHHTLFFDTDFDVHAKTIYDVPSWPKEPLFYASFPSITDDSFTPKGKEAATFLIPLAPGIEDTPELRERYFNIIIKRLEKLTGQSVKEYVLFKESFCVNDFVKEYNSYKGNAYGLANILTQTAFLRPKIKSKKVKNLFFTGQLTVPGPGVPPSLISGKIASDLILKTYKDETIV</sequence>
<dbReference type="Proteomes" id="UP000295390">
    <property type="component" value="Unassembled WGS sequence"/>
</dbReference>
<keyword evidence="4 5" id="KW-0560">Oxidoreductase</keyword>
<evidence type="ECO:0000256" key="5">
    <source>
        <dbReference type="RuleBase" id="RU362075"/>
    </source>
</evidence>
<evidence type="ECO:0000256" key="2">
    <source>
        <dbReference type="ARBA" id="ARBA00006046"/>
    </source>
</evidence>
<evidence type="ECO:0000256" key="4">
    <source>
        <dbReference type="ARBA" id="ARBA00023002"/>
    </source>
</evidence>
<dbReference type="InterPro" id="IPR002937">
    <property type="entry name" value="Amino_oxidase"/>
</dbReference>
<dbReference type="PANTHER" id="PTHR43734">
    <property type="entry name" value="PHYTOENE DESATURASE"/>
    <property type="match status" value="1"/>
</dbReference>
<evidence type="ECO:0000256" key="3">
    <source>
        <dbReference type="ARBA" id="ARBA00022746"/>
    </source>
</evidence>
<dbReference type="Pfam" id="PF01593">
    <property type="entry name" value="Amino_oxidase"/>
    <property type="match status" value="1"/>
</dbReference>
<comment type="caution">
    <text evidence="7">The sequence shown here is derived from an EMBL/GenBank/DDBJ whole genome shotgun (WGS) entry which is preliminary data.</text>
</comment>